<name>A0A088RJI9_LEIPA</name>
<dbReference type="Gene3D" id="3.80.10.10">
    <property type="entry name" value="Ribonuclease Inhibitor"/>
    <property type="match status" value="1"/>
</dbReference>
<protein>
    <submittedName>
        <fullName evidence="3">Surface antigen-like protein</fullName>
    </submittedName>
</protein>
<evidence type="ECO:0000256" key="1">
    <source>
        <dbReference type="SAM" id="Phobius"/>
    </source>
</evidence>
<dbReference type="SUPFAM" id="SSF52058">
    <property type="entry name" value="L domain-like"/>
    <property type="match status" value="1"/>
</dbReference>
<dbReference type="eggNOG" id="KOG0619">
    <property type="taxonomic scope" value="Eukaryota"/>
</dbReference>
<keyword evidence="1" id="KW-1133">Transmembrane helix</keyword>
<accession>A0A088RJI9</accession>
<dbReference type="KEGG" id="lpan:LPMP_090590"/>
<dbReference type="PANTHER" id="PTHR48054:SF82">
    <property type="entry name" value="LRR RECEPTOR-LIKE SERINE_THREONINE-PROTEIN KINASE FLS2"/>
    <property type="match status" value="1"/>
</dbReference>
<dbReference type="InterPro" id="IPR052592">
    <property type="entry name" value="LRR-RLK"/>
</dbReference>
<organism evidence="3 4">
    <name type="scientific">Leishmania panamensis</name>
    <dbReference type="NCBI Taxonomy" id="5679"/>
    <lineage>
        <taxon>Eukaryota</taxon>
        <taxon>Discoba</taxon>
        <taxon>Euglenozoa</taxon>
        <taxon>Kinetoplastea</taxon>
        <taxon>Metakinetoplastina</taxon>
        <taxon>Trypanosomatida</taxon>
        <taxon>Trypanosomatidae</taxon>
        <taxon>Leishmaniinae</taxon>
        <taxon>Leishmania</taxon>
        <taxon>Leishmania guyanensis species complex</taxon>
    </lineage>
</organism>
<evidence type="ECO:0000313" key="3">
    <source>
        <dbReference type="EMBL" id="AIN95975.1"/>
    </source>
</evidence>
<dbReference type="Proteomes" id="UP000063063">
    <property type="component" value="Chromosome 9"/>
</dbReference>
<evidence type="ECO:0000313" key="4">
    <source>
        <dbReference type="Proteomes" id="UP000063063"/>
    </source>
</evidence>
<dbReference type="InterPro" id="IPR032675">
    <property type="entry name" value="LRR_dom_sf"/>
</dbReference>
<sequence>MYTTQHARCLNMAMLMVFVVCIFLLVGDVTRAALTGAQNASTLAFLQSFTVSMPDLADVWTGDEWCTWPYISCNSDTSTTLAIDNAGFTGSLPELQATVNGANVALTEIAVTNMNITGGFKDTWGGLTRVRVLNFTNTNLFGTIPMGWNAMRSLETVILKNCSACGSLPHWTLRGLKNIDVSQNVLRGPLPNTWGNIAGLQTISLVDNHFCGCKPPSWVSRALTNALFQAMGSGPFNVNCRSPTNCASEGARCSLAPPQYHDAAAPPPFMLLPVLTLILALMAIYAV</sequence>
<keyword evidence="2" id="KW-0732">Signal</keyword>
<dbReference type="GeneID" id="22572629"/>
<dbReference type="OrthoDB" id="259927at2759"/>
<keyword evidence="1" id="KW-0472">Membrane</keyword>
<evidence type="ECO:0000256" key="2">
    <source>
        <dbReference type="SAM" id="SignalP"/>
    </source>
</evidence>
<dbReference type="AlphaFoldDB" id="A0A088RJI9"/>
<keyword evidence="1" id="KW-0812">Transmembrane</keyword>
<dbReference type="RefSeq" id="XP_010704297.1">
    <property type="nucleotide sequence ID" value="XM_010705995.1"/>
</dbReference>
<dbReference type="PANTHER" id="PTHR48054">
    <property type="entry name" value="RECEPTOR KINASE-LIKE PROTEIN XA21"/>
    <property type="match status" value="1"/>
</dbReference>
<feature type="transmembrane region" description="Helical" evidence="1">
    <location>
        <begin position="269"/>
        <end position="286"/>
    </location>
</feature>
<dbReference type="EMBL" id="CP009378">
    <property type="protein sequence ID" value="AIN95975.1"/>
    <property type="molecule type" value="Genomic_DNA"/>
</dbReference>
<dbReference type="VEuPathDB" id="TriTrypDB:LPMP_090590"/>
<proteinExistence type="predicted"/>
<gene>
    <name evidence="3" type="ORF">LPMP_090590</name>
</gene>
<feature type="signal peptide" evidence="2">
    <location>
        <begin position="1"/>
        <end position="32"/>
    </location>
</feature>
<feature type="chain" id="PRO_5001838976" evidence="2">
    <location>
        <begin position="33"/>
        <end position="287"/>
    </location>
</feature>
<dbReference type="VEuPathDB" id="TriTrypDB:LPAL13_090011100"/>
<reference evidence="3 4" key="1">
    <citation type="journal article" date="2015" name="Sci. Rep.">
        <title>The genome of Leishmania panamensis: insights into genomics of the L. (Viannia) subgenus.</title>
        <authorList>
            <person name="Llanes A."/>
            <person name="Restrepo C.M."/>
            <person name="Vecchio G.D."/>
            <person name="Anguizola F.J."/>
            <person name="Lleonart R."/>
        </authorList>
    </citation>
    <scope>NUCLEOTIDE SEQUENCE [LARGE SCALE GENOMIC DNA]</scope>
    <source>
        <strain evidence="3 4">MHOM/PA/94/PSC-1</strain>
    </source>
</reference>
<keyword evidence="4" id="KW-1185">Reference proteome</keyword>